<dbReference type="Proteomes" id="UP000029264">
    <property type="component" value="Unassembled WGS sequence"/>
</dbReference>
<proteinExistence type="predicted"/>
<sequence>MNKRYIAVAIGLMSVYGCASSGDGLRELSYEEASTFERALLSLPTSQKPAEFVYTQPVNKTEPCKLPSSKAQQKRPHFRAYWDGECKNGFAYGLGRDISISDTHHLEEITFHNGTGDNRLQPKVLYDFVNKFVLYSVGGEKWPASSYIRESYRDGYDGFIVVQTMTAVDEKGQVSVLEMSPFNTTRFYYATNVDNSIIYAVTDNTATPVINPNAPVYTLEIMEPNSKTRGGVAVAGFSNGLVRQYRIENGQNVELVKLPVEYTNHLNTIYQKVRTDLGQVTQHLQSAQQIEREYLYKACNGNSAIKGLKQREYTKVCTWRDQFKKPYAEASLRFQQRLKNMQAQAANVEQQRLIQQQIAMQQQIVQQQQNQQIWNQINQTSQQLQQNNQRMLQSINSWQAPQVQPIATPSRNIAVCHTVGSIVMCN</sequence>
<protein>
    <recommendedName>
        <fullName evidence="3">Lipoprotein</fullName>
    </recommendedName>
</protein>
<gene>
    <name evidence="1" type="ORF">HR45_01555</name>
</gene>
<evidence type="ECO:0000313" key="2">
    <source>
        <dbReference type="Proteomes" id="UP000029264"/>
    </source>
</evidence>
<evidence type="ECO:0008006" key="3">
    <source>
        <dbReference type="Google" id="ProtNLM"/>
    </source>
</evidence>
<dbReference type="RefSeq" id="WP_037438994.1">
    <property type="nucleotide sequence ID" value="NZ_JPEO01000001.1"/>
</dbReference>
<name>A0A094JIS6_9GAMM</name>
<dbReference type="EMBL" id="JPEO01000001">
    <property type="protein sequence ID" value="KFZ39112.1"/>
    <property type="molecule type" value="Genomic_DNA"/>
</dbReference>
<comment type="caution">
    <text evidence="1">The sequence shown here is derived from an EMBL/GenBank/DDBJ whole genome shotgun (WGS) entry which is preliminary data.</text>
</comment>
<dbReference type="PROSITE" id="PS51257">
    <property type="entry name" value="PROKAR_LIPOPROTEIN"/>
    <property type="match status" value="1"/>
</dbReference>
<dbReference type="OrthoDB" id="6402771at2"/>
<organism evidence="1 2">
    <name type="scientific">Shewanella mangrovi</name>
    <dbReference type="NCBI Taxonomy" id="1515746"/>
    <lineage>
        <taxon>Bacteria</taxon>
        <taxon>Pseudomonadati</taxon>
        <taxon>Pseudomonadota</taxon>
        <taxon>Gammaproteobacteria</taxon>
        <taxon>Alteromonadales</taxon>
        <taxon>Shewanellaceae</taxon>
        <taxon>Shewanella</taxon>
    </lineage>
</organism>
<evidence type="ECO:0000313" key="1">
    <source>
        <dbReference type="EMBL" id="KFZ39112.1"/>
    </source>
</evidence>
<dbReference type="AlphaFoldDB" id="A0A094JIS6"/>
<keyword evidence="2" id="KW-1185">Reference proteome</keyword>
<accession>A0A094JIS6</accession>
<dbReference type="STRING" id="1515746.HR45_01555"/>
<dbReference type="eggNOG" id="ENOG5032ZQ8">
    <property type="taxonomic scope" value="Bacteria"/>
</dbReference>
<reference evidence="1 2" key="1">
    <citation type="submission" date="2014-06" db="EMBL/GenBank/DDBJ databases">
        <title>Shewanella sp. YQH10.</title>
        <authorList>
            <person name="Liu Y."/>
            <person name="Zeng R."/>
        </authorList>
    </citation>
    <scope>NUCLEOTIDE SEQUENCE [LARGE SCALE GENOMIC DNA]</scope>
    <source>
        <strain evidence="1 2">YQH10</strain>
    </source>
</reference>